<dbReference type="OrthoDB" id="45037at2"/>
<dbReference type="Proteomes" id="UP000277671">
    <property type="component" value="Unassembled WGS sequence"/>
</dbReference>
<dbReference type="GO" id="GO:0022857">
    <property type="term" value="F:transmembrane transporter activity"/>
    <property type="evidence" value="ECO:0007669"/>
    <property type="project" value="InterPro"/>
</dbReference>
<reference evidence="8 9" key="1">
    <citation type="submission" date="2018-10" db="EMBL/GenBank/DDBJ databases">
        <title>Sequencing the genomes of 1000 actinobacteria strains.</title>
        <authorList>
            <person name="Klenk H.-P."/>
        </authorList>
    </citation>
    <scope>NUCLEOTIDE SEQUENCE [LARGE SCALE GENOMIC DNA]</scope>
    <source>
        <strain evidence="8 9">DSM 45175</strain>
    </source>
</reference>
<feature type="compositionally biased region" description="Low complexity" evidence="6">
    <location>
        <begin position="19"/>
        <end position="29"/>
    </location>
</feature>
<feature type="transmembrane region" description="Helical" evidence="7">
    <location>
        <begin position="59"/>
        <end position="84"/>
    </location>
</feature>
<keyword evidence="2" id="KW-1003">Cell membrane</keyword>
<keyword evidence="9" id="KW-1185">Reference proteome</keyword>
<feature type="transmembrane region" description="Helical" evidence="7">
    <location>
        <begin position="405"/>
        <end position="430"/>
    </location>
</feature>
<dbReference type="AlphaFoldDB" id="A0A495JI78"/>
<evidence type="ECO:0000256" key="3">
    <source>
        <dbReference type="ARBA" id="ARBA00022692"/>
    </source>
</evidence>
<evidence type="ECO:0000256" key="1">
    <source>
        <dbReference type="ARBA" id="ARBA00004651"/>
    </source>
</evidence>
<keyword evidence="3 7" id="KW-0812">Transmembrane</keyword>
<keyword evidence="4 7" id="KW-1133">Transmembrane helix</keyword>
<gene>
    <name evidence="8" type="ORF">BDK92_2941</name>
</gene>
<dbReference type="InterPro" id="IPR001851">
    <property type="entry name" value="ABC_transp_permease"/>
</dbReference>
<feature type="transmembrane region" description="Helical" evidence="7">
    <location>
        <begin position="332"/>
        <end position="352"/>
    </location>
</feature>
<protein>
    <submittedName>
        <fullName evidence="8">Nucleoside ABC transporter membrane protein</fullName>
    </submittedName>
</protein>
<evidence type="ECO:0000256" key="6">
    <source>
        <dbReference type="SAM" id="MobiDB-lite"/>
    </source>
</evidence>
<dbReference type="PANTHER" id="PTHR47089">
    <property type="entry name" value="ABC TRANSPORTER, PERMEASE PROTEIN"/>
    <property type="match status" value="1"/>
</dbReference>
<feature type="transmembrane region" description="Helical" evidence="7">
    <location>
        <begin position="358"/>
        <end position="376"/>
    </location>
</feature>
<evidence type="ECO:0000256" key="2">
    <source>
        <dbReference type="ARBA" id="ARBA00022475"/>
    </source>
</evidence>
<evidence type="ECO:0000256" key="5">
    <source>
        <dbReference type="ARBA" id="ARBA00023136"/>
    </source>
</evidence>
<dbReference type="EMBL" id="RBKT01000001">
    <property type="protein sequence ID" value="RKR88613.1"/>
    <property type="molecule type" value="Genomic_DNA"/>
</dbReference>
<keyword evidence="5 7" id="KW-0472">Membrane</keyword>
<feature type="transmembrane region" description="Helical" evidence="7">
    <location>
        <begin position="200"/>
        <end position="219"/>
    </location>
</feature>
<comment type="caution">
    <text evidence="8">The sequence shown here is derived from an EMBL/GenBank/DDBJ whole genome shotgun (WGS) entry which is preliminary data.</text>
</comment>
<evidence type="ECO:0000256" key="7">
    <source>
        <dbReference type="SAM" id="Phobius"/>
    </source>
</evidence>
<feature type="transmembrane region" description="Helical" evidence="7">
    <location>
        <begin position="383"/>
        <end position="399"/>
    </location>
</feature>
<name>A0A495JI78_9ACTN</name>
<feature type="transmembrane region" description="Helical" evidence="7">
    <location>
        <begin position="284"/>
        <end position="302"/>
    </location>
</feature>
<organism evidence="8 9">
    <name type="scientific">Micromonospora pisi</name>
    <dbReference type="NCBI Taxonomy" id="589240"/>
    <lineage>
        <taxon>Bacteria</taxon>
        <taxon>Bacillati</taxon>
        <taxon>Actinomycetota</taxon>
        <taxon>Actinomycetes</taxon>
        <taxon>Micromonosporales</taxon>
        <taxon>Micromonosporaceae</taxon>
        <taxon>Micromonospora</taxon>
    </lineage>
</organism>
<dbReference type="PANTHER" id="PTHR47089:SF1">
    <property type="entry name" value="GUANOSINE ABC TRANSPORTER PERMEASE PROTEIN NUPP"/>
    <property type="match status" value="1"/>
</dbReference>
<dbReference type="GO" id="GO:0005886">
    <property type="term" value="C:plasma membrane"/>
    <property type="evidence" value="ECO:0007669"/>
    <property type="project" value="UniProtKB-SubCell"/>
</dbReference>
<dbReference type="CDD" id="cd06580">
    <property type="entry name" value="TM_PBP1_transp_TpRbsC_like"/>
    <property type="match status" value="1"/>
</dbReference>
<feature type="region of interest" description="Disordered" evidence="6">
    <location>
        <begin position="1"/>
        <end position="44"/>
    </location>
</feature>
<comment type="subcellular location">
    <subcellularLocation>
        <location evidence="1">Cell membrane</location>
        <topology evidence="1">Multi-pass membrane protein</topology>
    </subcellularLocation>
</comment>
<feature type="transmembrane region" description="Helical" evidence="7">
    <location>
        <begin position="231"/>
        <end position="251"/>
    </location>
</feature>
<evidence type="ECO:0000256" key="4">
    <source>
        <dbReference type="ARBA" id="ARBA00022989"/>
    </source>
</evidence>
<dbReference type="RefSeq" id="WP_121157219.1">
    <property type="nucleotide sequence ID" value="NZ_RBKT01000001.1"/>
</dbReference>
<feature type="transmembrane region" description="Helical" evidence="7">
    <location>
        <begin position="174"/>
        <end position="194"/>
    </location>
</feature>
<sequence>MSEFDGAAASPDKDPAEQSRAARSAAANADPPTPGTGGEPATPPGRGPLLLRSFLQNLWAANTVTVTILAIVLATVIGAILIIISDPEVLHTYSYITARPQDALNSSWAVVSEAYANLFKGAVVDPAAVQGWINGTNGWELVFAPISETLTYTAPLVFTGLAVALAFRGGLFNIGAQGQATLGVILAALAGFLIPLPPVIHVIVALLAGALGGAIWGFIPGFLKARTGAHEVINTIMLNYVAVYLLSWVILQKVVHDPDRTDAISRPVDGSAQLPRLLGGDLRVHAGILLALLATWAVAWLLNRSTFGFELRAVGANPDAARTAGISVTKTYVLLMVISGALAGLGGSNMVVGTTASALTPLVVAQIGFDGILVALLGRVKPWGVLLAALLFGALQAGGNRMQSYAGISLELVTVLQALIVIFIAAPALIKAIFQLRAARAARLQTSLAKGW</sequence>
<dbReference type="Pfam" id="PF02653">
    <property type="entry name" value="BPD_transp_2"/>
    <property type="match status" value="1"/>
</dbReference>
<evidence type="ECO:0000313" key="9">
    <source>
        <dbReference type="Proteomes" id="UP000277671"/>
    </source>
</evidence>
<proteinExistence type="predicted"/>
<feature type="transmembrane region" description="Helical" evidence="7">
    <location>
        <begin position="149"/>
        <end position="167"/>
    </location>
</feature>
<accession>A0A495JI78</accession>
<evidence type="ECO:0000313" key="8">
    <source>
        <dbReference type="EMBL" id="RKR88613.1"/>
    </source>
</evidence>